<organism evidence="2">
    <name type="scientific">Caulobacter sp. (strain K31)</name>
    <dbReference type="NCBI Taxonomy" id="366602"/>
    <lineage>
        <taxon>Bacteria</taxon>
        <taxon>Pseudomonadati</taxon>
        <taxon>Pseudomonadota</taxon>
        <taxon>Alphaproteobacteria</taxon>
        <taxon>Caulobacterales</taxon>
        <taxon>Caulobacteraceae</taxon>
        <taxon>Caulobacter</taxon>
    </lineage>
</organism>
<feature type="domain" description="DUF6456" evidence="1">
    <location>
        <begin position="108"/>
        <end position="235"/>
    </location>
</feature>
<dbReference type="EMBL" id="CP000927">
    <property type="protein sequence ID" value="ABZ70334.1"/>
    <property type="molecule type" value="Genomic_DNA"/>
</dbReference>
<dbReference type="eggNOG" id="COG0583">
    <property type="taxonomic scope" value="Bacteria"/>
</dbReference>
<dbReference type="AlphaFoldDB" id="B0SY11"/>
<dbReference type="OrthoDB" id="7476630at2"/>
<dbReference type="KEGG" id="cak:Caul_1204"/>
<name>B0SY11_CAUSK</name>
<evidence type="ECO:0000259" key="1">
    <source>
        <dbReference type="Pfam" id="PF20057"/>
    </source>
</evidence>
<proteinExistence type="predicted"/>
<sequence>MSGVFEQALEAEHLAARAERLLRRPGALIEVKGLGYVVRFGPRRRAMLTVDEAAFRVLARDGALASRREGGWRLVKPAAPPTPPPGRPGVIEGERVVIEGSNEHVVLKANLGESPLAWLARRGGLEPVEAAAGERLREDFQRAGSLGRLTMDWDAQPRSTGGSGPRLDPALRARAAKDRIAAALAAVGPGLREILERVCLAETALQVAERELGLPRRAGKTVLKLALQRLATHYRMG</sequence>
<evidence type="ECO:0000313" key="2">
    <source>
        <dbReference type="EMBL" id="ABZ70334.1"/>
    </source>
</evidence>
<dbReference type="Pfam" id="PF20057">
    <property type="entry name" value="DUF6456"/>
    <property type="match status" value="1"/>
</dbReference>
<accession>B0SY11</accession>
<dbReference type="HOGENOM" id="CLU_099354_0_0_5"/>
<dbReference type="InterPro" id="IPR045599">
    <property type="entry name" value="DUF6456"/>
</dbReference>
<reference evidence="2" key="1">
    <citation type="submission" date="2008-01" db="EMBL/GenBank/DDBJ databases">
        <title>Complete sequence of chromosome of Caulobacter sp. K31.</title>
        <authorList>
            <consortium name="US DOE Joint Genome Institute"/>
            <person name="Copeland A."/>
            <person name="Lucas S."/>
            <person name="Lapidus A."/>
            <person name="Barry K."/>
            <person name="Glavina del Rio T."/>
            <person name="Dalin E."/>
            <person name="Tice H."/>
            <person name="Pitluck S."/>
            <person name="Bruce D."/>
            <person name="Goodwin L."/>
            <person name="Thompson L.S."/>
            <person name="Brettin T."/>
            <person name="Detter J.C."/>
            <person name="Han C."/>
            <person name="Schmutz J."/>
            <person name="Larimer F."/>
            <person name="Land M."/>
            <person name="Hauser L."/>
            <person name="Kyrpides N."/>
            <person name="Kim E."/>
            <person name="Stephens C."/>
            <person name="Richardson P."/>
        </authorList>
    </citation>
    <scope>NUCLEOTIDE SEQUENCE [LARGE SCALE GENOMIC DNA]</scope>
    <source>
        <strain evidence="2">K31</strain>
    </source>
</reference>
<dbReference type="STRING" id="366602.Caul_1204"/>
<protein>
    <recommendedName>
        <fullName evidence="1">DUF6456 domain-containing protein</fullName>
    </recommendedName>
</protein>
<gene>
    <name evidence="2" type="ordered locus">Caul_1204</name>
</gene>